<dbReference type="EMBL" id="NEDP02002257">
    <property type="protein sequence ID" value="OWF51441.1"/>
    <property type="molecule type" value="Genomic_DNA"/>
</dbReference>
<dbReference type="AlphaFoldDB" id="A0A210QRU1"/>
<sequence length="332" mass="38101">MTSSVVVMCYLYQRGTRLRSRYISLSLFSLISPSFVSSNSQRSSQTKLSSLVMENVRTKKRQWRPRRPDDQQPQGRKQIRLTRMDDTLKVVLTNDSCQRQVIHNHCCWSEPKPVTTSVPDRFHGSKPKCQEATTNKQSSKVQQYSDKSQTKAVMSQLAGFLKKRSFSDSTNTRTTVHTSDVIKKTSHTCDDKPVYNESRNSFCSPLKGDYTLKVSDHYKEPTPFWFEAGRTTCRTCVQVKPANLDTVCTTDQRPSLNKSLDTTCWHPQQFTPETDIGVVLDTTQDDEELDSVMNSGRGYTYINNSRHRGLKRRIAYDDEEEVPIPCKRPRSC</sequence>
<organism evidence="2 3">
    <name type="scientific">Mizuhopecten yessoensis</name>
    <name type="common">Japanese scallop</name>
    <name type="synonym">Patinopecten yessoensis</name>
    <dbReference type="NCBI Taxonomy" id="6573"/>
    <lineage>
        <taxon>Eukaryota</taxon>
        <taxon>Metazoa</taxon>
        <taxon>Spiralia</taxon>
        <taxon>Lophotrochozoa</taxon>
        <taxon>Mollusca</taxon>
        <taxon>Bivalvia</taxon>
        <taxon>Autobranchia</taxon>
        <taxon>Pteriomorphia</taxon>
        <taxon>Pectinida</taxon>
        <taxon>Pectinoidea</taxon>
        <taxon>Pectinidae</taxon>
        <taxon>Mizuhopecten</taxon>
    </lineage>
</organism>
<protein>
    <submittedName>
        <fullName evidence="2">Uncharacterized protein</fullName>
    </submittedName>
</protein>
<comment type="caution">
    <text evidence="2">The sequence shown here is derived from an EMBL/GenBank/DDBJ whole genome shotgun (WGS) entry which is preliminary data.</text>
</comment>
<accession>A0A210QRU1</accession>
<name>A0A210QRU1_MIZYE</name>
<evidence type="ECO:0000313" key="2">
    <source>
        <dbReference type="EMBL" id="OWF51441.1"/>
    </source>
</evidence>
<evidence type="ECO:0000256" key="1">
    <source>
        <dbReference type="SAM" id="MobiDB-lite"/>
    </source>
</evidence>
<proteinExistence type="predicted"/>
<keyword evidence="3" id="KW-1185">Reference proteome</keyword>
<feature type="region of interest" description="Disordered" evidence="1">
    <location>
        <begin position="117"/>
        <end position="137"/>
    </location>
</feature>
<dbReference type="Proteomes" id="UP000242188">
    <property type="component" value="Unassembled WGS sequence"/>
</dbReference>
<evidence type="ECO:0000313" key="3">
    <source>
        <dbReference type="Proteomes" id="UP000242188"/>
    </source>
</evidence>
<reference evidence="2 3" key="1">
    <citation type="journal article" date="2017" name="Nat. Ecol. Evol.">
        <title>Scallop genome provides insights into evolution of bilaterian karyotype and development.</title>
        <authorList>
            <person name="Wang S."/>
            <person name="Zhang J."/>
            <person name="Jiao W."/>
            <person name="Li J."/>
            <person name="Xun X."/>
            <person name="Sun Y."/>
            <person name="Guo X."/>
            <person name="Huan P."/>
            <person name="Dong B."/>
            <person name="Zhang L."/>
            <person name="Hu X."/>
            <person name="Sun X."/>
            <person name="Wang J."/>
            <person name="Zhao C."/>
            <person name="Wang Y."/>
            <person name="Wang D."/>
            <person name="Huang X."/>
            <person name="Wang R."/>
            <person name="Lv J."/>
            <person name="Li Y."/>
            <person name="Zhang Z."/>
            <person name="Liu B."/>
            <person name="Lu W."/>
            <person name="Hui Y."/>
            <person name="Liang J."/>
            <person name="Zhou Z."/>
            <person name="Hou R."/>
            <person name="Li X."/>
            <person name="Liu Y."/>
            <person name="Li H."/>
            <person name="Ning X."/>
            <person name="Lin Y."/>
            <person name="Zhao L."/>
            <person name="Xing Q."/>
            <person name="Dou J."/>
            <person name="Li Y."/>
            <person name="Mao J."/>
            <person name="Guo H."/>
            <person name="Dou H."/>
            <person name="Li T."/>
            <person name="Mu C."/>
            <person name="Jiang W."/>
            <person name="Fu Q."/>
            <person name="Fu X."/>
            <person name="Miao Y."/>
            <person name="Liu J."/>
            <person name="Yu Q."/>
            <person name="Li R."/>
            <person name="Liao H."/>
            <person name="Li X."/>
            <person name="Kong Y."/>
            <person name="Jiang Z."/>
            <person name="Chourrout D."/>
            <person name="Li R."/>
            <person name="Bao Z."/>
        </authorList>
    </citation>
    <scope>NUCLEOTIDE SEQUENCE [LARGE SCALE GENOMIC DNA]</scope>
    <source>
        <strain evidence="2 3">PY_sf001</strain>
    </source>
</reference>
<gene>
    <name evidence="2" type="ORF">KP79_PYT09634</name>
</gene>